<comment type="caution">
    <text evidence="1">The sequence shown here is derived from an EMBL/GenBank/DDBJ whole genome shotgun (WGS) entry which is preliminary data.</text>
</comment>
<evidence type="ECO:0000313" key="1">
    <source>
        <dbReference type="EMBL" id="CAJ2641662.1"/>
    </source>
</evidence>
<dbReference type="Proteomes" id="UP001177021">
    <property type="component" value="Unassembled WGS sequence"/>
</dbReference>
<organism evidence="1 2">
    <name type="scientific">Trifolium pratense</name>
    <name type="common">Red clover</name>
    <dbReference type="NCBI Taxonomy" id="57577"/>
    <lineage>
        <taxon>Eukaryota</taxon>
        <taxon>Viridiplantae</taxon>
        <taxon>Streptophyta</taxon>
        <taxon>Embryophyta</taxon>
        <taxon>Tracheophyta</taxon>
        <taxon>Spermatophyta</taxon>
        <taxon>Magnoliopsida</taxon>
        <taxon>eudicotyledons</taxon>
        <taxon>Gunneridae</taxon>
        <taxon>Pentapetalae</taxon>
        <taxon>rosids</taxon>
        <taxon>fabids</taxon>
        <taxon>Fabales</taxon>
        <taxon>Fabaceae</taxon>
        <taxon>Papilionoideae</taxon>
        <taxon>50 kb inversion clade</taxon>
        <taxon>NPAAA clade</taxon>
        <taxon>Hologalegina</taxon>
        <taxon>IRL clade</taxon>
        <taxon>Trifolieae</taxon>
        <taxon>Trifolium</taxon>
    </lineage>
</organism>
<proteinExistence type="predicted"/>
<dbReference type="EMBL" id="CASHSV030000024">
    <property type="protein sequence ID" value="CAJ2641662.1"/>
    <property type="molecule type" value="Genomic_DNA"/>
</dbReference>
<sequence>MREKKIGGAPINNRSVASFASCLSDCNLFYLGFAGHPFTFHRGNLHESSPFIAVTFIVVCNSAWQQMFPSSSNVHLPLSSSDHCGLWFRPQPDTTRCRKNNYFKFLGSWLDHPDFDNQVRNSWYISSDWRDNMNRTSTNLKSWNKQVFGNIFKRKERILRRLEGINRALHDGPNDRLVHLKADLWEEYRQITQQEENYWFQQARSKWITLGDNNTRYFHQSTLVRRRQNKIVALQENDDSWIYDEDTLKQHVVEFYNSLYTSQGLNNSSFITISTFPVIREGDFEHIGSIVTSQEVVLVAEANMDQVILIKDTLDRFCLNSGQKINFNKSKFFFSRNIVDSAATMLSHGLGIEKTRDIGMYLGAPMIHQRISRNSYTFIIDKMRKKLSTWKANNLSFAGRVTLAQSSLSCIPGYVMQTTNIPASICEEAEKICRDFIWGSTNQHRKCHLISWEKICRPKEEGGLGFRNLRILNQVYKHKLAWQMVADPDKLWVQVMRAKYNCGFLSTSNIIARSNSSNIWIAIVKAWEHVNPHIRWVINDSHETRFWKDIWIPNCGVLEDQYSNLIPMGEIEYSVSSYVIDGDWNWNMLATRLPESICNLIAKLKPPIVGNSDIPNWNISTDGNFSINSAYKFLSSNDNDNTNVSPLFDQVWQWRGPNRIRAVLWKLAHGSLFTNAVRAHRQMTIDDTCPRCQSYPETIMHMLRDCEDAQNYWNQFITEDNWAKFFSLGLYGWLEWNITTKHIGASNTDWHTFFGVSVWSLWKDRNKLVFSRETELATHLTSKIIDIAYQIEKEMKSPLASRSVNPCRKYMHWSKPPPEFFKINTDGSYVHGQAACGGIIRNHNGNFVKGFMCKLGSGNALFAELKGILLGLQIMREMQLTNVILETDSIHAINMIQNRHTSIFHLQPLLQEIINLINLSGSTIRINHIQREANTCADALALRGHQADFSPSILDVISPSINLLFDKDLRGACSSIVGP</sequence>
<keyword evidence="2" id="KW-1185">Reference proteome</keyword>
<evidence type="ECO:0000313" key="2">
    <source>
        <dbReference type="Proteomes" id="UP001177021"/>
    </source>
</evidence>
<accession>A0ACB0JBB2</accession>
<reference evidence="1" key="1">
    <citation type="submission" date="2023-10" db="EMBL/GenBank/DDBJ databases">
        <authorList>
            <person name="Rodriguez Cubillos JULIANA M."/>
            <person name="De Vega J."/>
        </authorList>
    </citation>
    <scope>NUCLEOTIDE SEQUENCE</scope>
</reference>
<protein>
    <submittedName>
        <fullName evidence="1">Uncharacterized protein</fullName>
    </submittedName>
</protein>
<gene>
    <name evidence="1" type="ORF">MILVUS5_LOCUS11265</name>
</gene>
<name>A0ACB0JBB2_TRIPR</name>